<dbReference type="PANTHER" id="PTHR34301">
    <property type="entry name" value="DNA-BINDING PROTEIN-RELATED"/>
    <property type="match status" value="1"/>
</dbReference>
<dbReference type="PANTHER" id="PTHR34301:SF8">
    <property type="entry name" value="ATPASE DOMAIN-CONTAINING PROTEIN"/>
    <property type="match status" value="1"/>
</dbReference>
<dbReference type="InterPro" id="IPR027417">
    <property type="entry name" value="P-loop_NTPase"/>
</dbReference>
<protein>
    <submittedName>
        <fullName evidence="2">ATP-binding protein</fullName>
    </submittedName>
</protein>
<evidence type="ECO:0000313" key="2">
    <source>
        <dbReference type="EMBL" id="QWQ34826.1"/>
    </source>
</evidence>
<dbReference type="KEGG" id="asun:KG104_09675"/>
<dbReference type="EMBL" id="CP076456">
    <property type="protein sequence ID" value="QWQ34826.1"/>
    <property type="molecule type" value="Genomic_DNA"/>
</dbReference>
<accession>A0A975S4N4</accession>
<evidence type="ECO:0000313" key="3">
    <source>
        <dbReference type="Proteomes" id="UP000680588"/>
    </source>
</evidence>
<gene>
    <name evidence="2" type="ORF">KG104_09675</name>
</gene>
<proteinExistence type="predicted"/>
<dbReference type="GO" id="GO:0005524">
    <property type="term" value="F:ATP binding"/>
    <property type="evidence" value="ECO:0007669"/>
    <property type="project" value="UniProtKB-KW"/>
</dbReference>
<dbReference type="Proteomes" id="UP000680588">
    <property type="component" value="Chromosome"/>
</dbReference>
<keyword evidence="2" id="KW-0547">Nucleotide-binding</keyword>
<dbReference type="Gene3D" id="3.40.50.300">
    <property type="entry name" value="P-loop containing nucleotide triphosphate hydrolases"/>
    <property type="match status" value="1"/>
</dbReference>
<keyword evidence="3" id="KW-1185">Reference proteome</keyword>
<feature type="domain" description="Orc1-like AAA ATPase" evidence="1">
    <location>
        <begin position="19"/>
        <end position="193"/>
    </location>
</feature>
<organism evidence="2 3">
    <name type="scientific">Arthrobacter sunyaminii</name>
    <dbReference type="NCBI Taxonomy" id="2816859"/>
    <lineage>
        <taxon>Bacteria</taxon>
        <taxon>Bacillati</taxon>
        <taxon>Actinomycetota</taxon>
        <taxon>Actinomycetes</taxon>
        <taxon>Micrococcales</taxon>
        <taxon>Micrococcaceae</taxon>
        <taxon>Arthrobacter</taxon>
    </lineage>
</organism>
<keyword evidence="2" id="KW-0067">ATP-binding</keyword>
<dbReference type="SUPFAM" id="SSF52540">
    <property type="entry name" value="P-loop containing nucleoside triphosphate hydrolases"/>
    <property type="match status" value="1"/>
</dbReference>
<dbReference type="RefSeq" id="WP_207346896.1">
    <property type="nucleotide sequence ID" value="NZ_CP076456.1"/>
</dbReference>
<dbReference type="AlphaFoldDB" id="A0A975S4N4"/>
<name>A0A975S4N4_9MICC</name>
<reference evidence="2" key="1">
    <citation type="submission" date="2021-06" db="EMBL/GenBank/DDBJ databases">
        <title>Novel species in genus Arthrobacter.</title>
        <authorList>
            <person name="Zhang G."/>
        </authorList>
    </citation>
    <scope>NUCLEOTIDE SEQUENCE</scope>
    <source>
        <strain evidence="2">Zg-ZUI122</strain>
    </source>
</reference>
<dbReference type="InterPro" id="IPR041664">
    <property type="entry name" value="AAA_16"/>
</dbReference>
<sequence>MDSASNPYSPGAGRRPFELAARTALINDFDLLISRAAAGRTDRGIVLHGLHGVGKTVLLTEFRRRAEDAGFLVVSLEGRDAEGGPKAIRAKLARGLLQAGRKANSRRATPALAAALGTIASFAAGLQVSGIDVGVGARHGRGDSGAFAVDLEETVEDTAVALAERQSALILVVDEMQNLDAGLLSALLGAQHQASQRDWPFYLVAAGLPNLPSVLNQSQRYAEGLFTYRRVGALDREDSATALTAPAAEQGVSYDPEALDLLLNAAGGYPYFLQEYGSAAWESAPHQRISPDDARVAVEIGRAQLDQGFFPLRWRRSTKAEREFLRLMAVDGEGGSGTATLAARAGKKMTSMTMTRGSLIRKGIIYAPSLGQVSFTVPGMADYVRRVTA</sequence>
<dbReference type="Pfam" id="PF13191">
    <property type="entry name" value="AAA_16"/>
    <property type="match status" value="1"/>
</dbReference>
<evidence type="ECO:0000259" key="1">
    <source>
        <dbReference type="Pfam" id="PF13191"/>
    </source>
</evidence>